<proteinExistence type="predicted"/>
<accession>A0AC35FUS1</accession>
<evidence type="ECO:0000313" key="2">
    <source>
        <dbReference type="WBParaSite" id="PS1159_v2.g21091.t1"/>
    </source>
</evidence>
<name>A0AC35FUS1_9BILA</name>
<sequence length="246" mass="28191">MLDFSNIFDLKKDFHSWKNLTKKDIYLRKVNYKNEENEWKKDSITNSSTLSFHIKVYEKDFLNLNYGTKDEGLKRIKKEIVSRSVIQNPFEFSRHQENDHTDVPEVAQYKASQQLYNPNQMDQWALLKQDSGGPMTIIAMIILFAAISTLLIVCCVSNRKKEEEKKEKSKPNAAAILKSSRRSSSKEWRGFGERIESKNPGGVKGIGNIETRPLRNLSAESDVSRSMIGTHSQSNSISDDFFASQS</sequence>
<dbReference type="WBParaSite" id="PS1159_v2.g21091.t1">
    <property type="protein sequence ID" value="PS1159_v2.g21091.t1"/>
    <property type="gene ID" value="PS1159_v2.g21091"/>
</dbReference>
<protein>
    <submittedName>
        <fullName evidence="2">Uncharacterized protein</fullName>
    </submittedName>
</protein>
<dbReference type="Proteomes" id="UP000887580">
    <property type="component" value="Unplaced"/>
</dbReference>
<organism evidence="1 2">
    <name type="scientific">Panagrolaimus sp. PS1159</name>
    <dbReference type="NCBI Taxonomy" id="55785"/>
    <lineage>
        <taxon>Eukaryota</taxon>
        <taxon>Metazoa</taxon>
        <taxon>Ecdysozoa</taxon>
        <taxon>Nematoda</taxon>
        <taxon>Chromadorea</taxon>
        <taxon>Rhabditida</taxon>
        <taxon>Tylenchina</taxon>
        <taxon>Panagrolaimomorpha</taxon>
        <taxon>Panagrolaimoidea</taxon>
        <taxon>Panagrolaimidae</taxon>
        <taxon>Panagrolaimus</taxon>
    </lineage>
</organism>
<reference evidence="2" key="1">
    <citation type="submission" date="2022-11" db="UniProtKB">
        <authorList>
            <consortium name="WormBaseParasite"/>
        </authorList>
    </citation>
    <scope>IDENTIFICATION</scope>
</reference>
<evidence type="ECO:0000313" key="1">
    <source>
        <dbReference type="Proteomes" id="UP000887580"/>
    </source>
</evidence>